<dbReference type="NCBIfam" id="NF004826">
    <property type="entry name" value="PRK06182.1"/>
    <property type="match status" value="1"/>
</dbReference>
<dbReference type="InterPro" id="IPR002347">
    <property type="entry name" value="SDR_fam"/>
</dbReference>
<keyword evidence="5" id="KW-1185">Reference proteome</keyword>
<dbReference type="Pfam" id="PF00106">
    <property type="entry name" value="adh_short"/>
    <property type="match status" value="1"/>
</dbReference>
<dbReference type="SUPFAM" id="SSF51735">
    <property type="entry name" value="NAD(P)-binding Rossmann-fold domains"/>
    <property type="match status" value="1"/>
</dbReference>
<evidence type="ECO:0000313" key="5">
    <source>
        <dbReference type="Proteomes" id="UP001519887"/>
    </source>
</evidence>
<dbReference type="PRINTS" id="PR00081">
    <property type="entry name" value="GDHRDH"/>
</dbReference>
<gene>
    <name evidence="4" type="ORF">K0U00_15500</name>
</gene>
<comment type="caution">
    <text evidence="4">The sequence shown here is derived from an EMBL/GenBank/DDBJ whole genome shotgun (WGS) entry which is preliminary data.</text>
</comment>
<dbReference type="CDD" id="cd05374">
    <property type="entry name" value="17beta-HSD-like_SDR_c"/>
    <property type="match status" value="1"/>
</dbReference>
<organism evidence="4 5">
    <name type="scientific">Paenibacillus sepulcri</name>
    <dbReference type="NCBI Taxonomy" id="359917"/>
    <lineage>
        <taxon>Bacteria</taxon>
        <taxon>Bacillati</taxon>
        <taxon>Bacillota</taxon>
        <taxon>Bacilli</taxon>
        <taxon>Bacillales</taxon>
        <taxon>Paenibacillaceae</taxon>
        <taxon>Paenibacillus</taxon>
    </lineage>
</organism>
<dbReference type="EMBL" id="JAHZIK010000363">
    <property type="protein sequence ID" value="MBW7455430.1"/>
    <property type="molecule type" value="Genomic_DNA"/>
</dbReference>
<dbReference type="Gene3D" id="3.40.50.720">
    <property type="entry name" value="NAD(P)-binding Rossmann-like Domain"/>
    <property type="match status" value="1"/>
</dbReference>
<evidence type="ECO:0000256" key="2">
    <source>
        <dbReference type="ARBA" id="ARBA00023002"/>
    </source>
</evidence>
<proteinExistence type="inferred from homology"/>
<reference evidence="4 5" key="1">
    <citation type="submission" date="2021-07" db="EMBL/GenBank/DDBJ databases">
        <title>Paenibacillus radiodurans sp. nov., isolated from the southeastern edge of Tengger Desert.</title>
        <authorList>
            <person name="Zhang G."/>
        </authorList>
    </citation>
    <scope>NUCLEOTIDE SEQUENCE [LARGE SCALE GENOMIC DNA]</scope>
    <source>
        <strain evidence="4 5">CCM 7311</strain>
    </source>
</reference>
<evidence type="ECO:0000256" key="3">
    <source>
        <dbReference type="RuleBase" id="RU000363"/>
    </source>
</evidence>
<sequence length="273" mass="29923">MSKKVILITGASSGIGKETAKKLLSEGHIVYAASRRVEQMRDLTESGAITVKMDISIEEEIRACIDKIIKEQGRIDVLFNNAGFGLYGSVEEVSMDDARYQFEVNIFGLARMTQLVVPYMRAQRKGIIINTSSVGGKIYTPLGAWYHATKHALEGWSDCLRLELKPFGIDVIVIEPGIIETSFGDVMSEPMLKTSGNGPYKDLAEAVAKTTKSSYQAGGGSSPGVVANIVSKAIAAKNPKIRYAVGKMAKPLIILRKWISDRNFDRLIMSQMK</sequence>
<keyword evidence="2" id="KW-0560">Oxidoreductase</keyword>
<name>A0ABS7C3E9_9BACL</name>
<evidence type="ECO:0000256" key="1">
    <source>
        <dbReference type="ARBA" id="ARBA00006484"/>
    </source>
</evidence>
<protein>
    <submittedName>
        <fullName evidence="4">SDR family NAD(P)-dependent oxidoreductase</fullName>
    </submittedName>
</protein>
<dbReference type="InterPro" id="IPR036291">
    <property type="entry name" value="NAD(P)-bd_dom_sf"/>
</dbReference>
<dbReference type="Proteomes" id="UP001519887">
    <property type="component" value="Unassembled WGS sequence"/>
</dbReference>
<dbReference type="PRINTS" id="PR00080">
    <property type="entry name" value="SDRFAMILY"/>
</dbReference>
<dbReference type="PANTHER" id="PTHR44169:SF6">
    <property type="entry name" value="NADPH-DEPENDENT 1-ACYLDIHYDROXYACETONE PHOSPHATE REDUCTASE"/>
    <property type="match status" value="1"/>
</dbReference>
<dbReference type="PANTHER" id="PTHR44169">
    <property type="entry name" value="NADPH-DEPENDENT 1-ACYLDIHYDROXYACETONE PHOSPHATE REDUCTASE"/>
    <property type="match status" value="1"/>
</dbReference>
<comment type="similarity">
    <text evidence="1 3">Belongs to the short-chain dehydrogenases/reductases (SDR) family.</text>
</comment>
<evidence type="ECO:0000313" key="4">
    <source>
        <dbReference type="EMBL" id="MBW7455430.1"/>
    </source>
</evidence>
<accession>A0ABS7C3E9</accession>